<evidence type="ECO:0000259" key="11">
    <source>
        <dbReference type="SMART" id="SM00287"/>
    </source>
</evidence>
<evidence type="ECO:0000256" key="2">
    <source>
        <dbReference type="ARBA" id="ARBA00022729"/>
    </source>
</evidence>
<dbReference type="PANTHER" id="PTHR21581">
    <property type="entry name" value="D-ALANYL-D-ALANINE CARBOXYPEPTIDASE"/>
    <property type="match status" value="1"/>
</dbReference>
<keyword evidence="6" id="KW-0961">Cell wall biogenesis/degradation</keyword>
<dbReference type="Pfam" id="PF08239">
    <property type="entry name" value="SH3_3"/>
    <property type="match status" value="1"/>
</dbReference>
<dbReference type="InterPro" id="IPR003646">
    <property type="entry name" value="SH3-like_bac-type"/>
</dbReference>
<dbReference type="STRING" id="262543.Exig_2561"/>
<dbReference type="PRINTS" id="PR00725">
    <property type="entry name" value="DADACBPTASE1"/>
</dbReference>
<keyword evidence="12" id="KW-0121">Carboxypeptidase</keyword>
<dbReference type="GO" id="GO:0071555">
    <property type="term" value="P:cell wall organization"/>
    <property type="evidence" value="ECO:0007669"/>
    <property type="project" value="UniProtKB-KW"/>
</dbReference>
<dbReference type="GO" id="GO:0008360">
    <property type="term" value="P:regulation of cell shape"/>
    <property type="evidence" value="ECO:0007669"/>
    <property type="project" value="UniProtKB-KW"/>
</dbReference>
<evidence type="ECO:0000313" key="12">
    <source>
        <dbReference type="EMBL" id="ACB62010.1"/>
    </source>
</evidence>
<feature type="active site" description="Acyl-ester intermediate" evidence="7">
    <location>
        <position position="208"/>
    </location>
</feature>
<feature type="binding site" evidence="8">
    <location>
        <position position="377"/>
    </location>
    <ligand>
        <name>substrate</name>
    </ligand>
</feature>
<keyword evidence="3" id="KW-0378">Hydrolase</keyword>
<feature type="active site" description="Proton acceptor" evidence="7">
    <location>
        <position position="211"/>
    </location>
</feature>
<dbReference type="InterPro" id="IPR001967">
    <property type="entry name" value="Peptidase_S11_N"/>
</dbReference>
<evidence type="ECO:0000256" key="9">
    <source>
        <dbReference type="RuleBase" id="RU004016"/>
    </source>
</evidence>
<dbReference type="AlphaFoldDB" id="B1YM52"/>
<evidence type="ECO:0000256" key="3">
    <source>
        <dbReference type="ARBA" id="ARBA00022801"/>
    </source>
</evidence>
<keyword evidence="12" id="KW-0645">Protease</keyword>
<dbReference type="GO" id="GO:0009002">
    <property type="term" value="F:serine-type D-Ala-D-Ala carboxypeptidase activity"/>
    <property type="evidence" value="ECO:0007669"/>
    <property type="project" value="InterPro"/>
</dbReference>
<evidence type="ECO:0000256" key="10">
    <source>
        <dbReference type="SAM" id="SignalP"/>
    </source>
</evidence>
<evidence type="ECO:0000256" key="1">
    <source>
        <dbReference type="ARBA" id="ARBA00007164"/>
    </source>
</evidence>
<reference evidence="12 13" key="1">
    <citation type="journal article" date="2006" name="Extremophiles">
        <title>Characterization of Exiguobacterium isolates from the Siberian permafrost. Description of Exiguobacterium sibiricum sp. nov.</title>
        <authorList>
            <person name="Rodrigues D.F."/>
            <person name="Goris J."/>
            <person name="Vishnivetskaya T."/>
            <person name="Gilichinsky D."/>
            <person name="Thomashow M.F."/>
            <person name="Tiedje J.M."/>
        </authorList>
    </citation>
    <scope>NUCLEOTIDE SEQUENCE [LARGE SCALE GENOMIC DNA]</scope>
    <source>
        <strain evidence="13">DSM 17290 / CIP 109462 / JCM 13490 / 255-15</strain>
    </source>
</reference>
<dbReference type="Pfam" id="PF00768">
    <property type="entry name" value="Peptidase_S11"/>
    <property type="match status" value="1"/>
</dbReference>
<feature type="active site" evidence="7">
    <location>
        <position position="269"/>
    </location>
</feature>
<proteinExistence type="inferred from homology"/>
<dbReference type="HOGENOM" id="CLU_672216_0_0_9"/>
<dbReference type="Proteomes" id="UP000001681">
    <property type="component" value="Chromosome"/>
</dbReference>
<dbReference type="EMBL" id="CP001022">
    <property type="protein sequence ID" value="ACB62010.1"/>
    <property type="molecule type" value="Genomic_DNA"/>
</dbReference>
<evidence type="ECO:0000256" key="4">
    <source>
        <dbReference type="ARBA" id="ARBA00022960"/>
    </source>
</evidence>
<gene>
    <name evidence="12" type="ordered locus">Exig_2561</name>
</gene>
<dbReference type="Gene3D" id="2.30.30.40">
    <property type="entry name" value="SH3 Domains"/>
    <property type="match status" value="2"/>
</dbReference>
<reference evidence="13" key="3">
    <citation type="submission" date="2008-04" db="EMBL/GenBank/DDBJ databases">
        <title>Complete sequence of chromosome of Exiguobacterium sibiricum 255-15.</title>
        <authorList>
            <consortium name="US DOE Joint Genome Institute"/>
            <person name="Copeland A."/>
            <person name="Lucas S."/>
            <person name="Lapidus A."/>
            <person name="Glavina del Rio T."/>
            <person name="Dalin E."/>
            <person name="Tice H."/>
            <person name="Bruce D."/>
            <person name="Goodwin L."/>
            <person name="Pitluck S."/>
            <person name="Kiss H."/>
            <person name="Chertkov O."/>
            <person name="Monk C."/>
            <person name="Brettin T."/>
            <person name="Detter J.C."/>
            <person name="Han C."/>
            <person name="Kuske C.R."/>
            <person name="Schmutz J."/>
            <person name="Larimer F."/>
            <person name="Land M."/>
            <person name="Hauser L."/>
            <person name="Kyrpides N."/>
            <person name="Mikhailova N."/>
            <person name="Vishnivetskaya T."/>
            <person name="Rodrigues D.F."/>
            <person name="Gilichinsky D."/>
            <person name="Tiedje J."/>
            <person name="Richardson P."/>
        </authorList>
    </citation>
    <scope>NUCLEOTIDE SEQUENCE [LARGE SCALE GENOMIC DNA]</scope>
    <source>
        <strain evidence="13">DSM 17290 / CIP 109462 / JCM 13490 / 255-15</strain>
    </source>
</reference>
<accession>B1YM52</accession>
<feature type="signal peptide" evidence="10">
    <location>
        <begin position="1"/>
        <end position="30"/>
    </location>
</feature>
<name>B1YM52_EXIS2</name>
<organism evidence="12 13">
    <name type="scientific">Exiguobacterium sibiricum (strain DSM 17290 / CCUG 55495 / CIP 109462 / JCM 13490 / 255-15)</name>
    <dbReference type="NCBI Taxonomy" id="262543"/>
    <lineage>
        <taxon>Bacteria</taxon>
        <taxon>Bacillati</taxon>
        <taxon>Bacillota</taxon>
        <taxon>Bacilli</taxon>
        <taxon>Bacillales</taxon>
        <taxon>Bacillales Family XII. Incertae Sedis</taxon>
        <taxon>Exiguobacterium</taxon>
    </lineage>
</organism>
<dbReference type="GO" id="GO:0009252">
    <property type="term" value="P:peptidoglycan biosynthetic process"/>
    <property type="evidence" value="ECO:0007669"/>
    <property type="project" value="UniProtKB-KW"/>
</dbReference>
<keyword evidence="4" id="KW-0133">Cell shape</keyword>
<keyword evidence="2 10" id="KW-0732">Signal</keyword>
<evidence type="ECO:0000256" key="7">
    <source>
        <dbReference type="PIRSR" id="PIRSR618044-1"/>
    </source>
</evidence>
<dbReference type="SUPFAM" id="SSF56601">
    <property type="entry name" value="beta-lactamase/transpeptidase-like"/>
    <property type="match status" value="1"/>
</dbReference>
<feature type="domain" description="SH3b" evidence="11">
    <location>
        <begin position="32"/>
        <end position="96"/>
    </location>
</feature>
<comment type="similarity">
    <text evidence="1 9">Belongs to the peptidase S11 family.</text>
</comment>
<dbReference type="eggNOG" id="COG1686">
    <property type="taxonomic scope" value="Bacteria"/>
</dbReference>
<reference evidence="12 13" key="2">
    <citation type="journal article" date="2008" name="BMC Genomics">
        <title>Architecture of thermal adaptation in an Exiguobacterium sibiricum strain isolated from 3 million year old permafrost: a genome and transcriptome approach.</title>
        <authorList>
            <person name="Rodrigues D.F."/>
            <person name="Ivanova N."/>
            <person name="He Z."/>
            <person name="Huebner M."/>
            <person name="Zhou J."/>
            <person name="Tiedje J.M."/>
        </authorList>
    </citation>
    <scope>NUCLEOTIDE SEQUENCE [LARGE SCALE GENOMIC DNA]</scope>
    <source>
        <strain evidence="13">DSM 17290 / CIP 109462 / JCM 13490 / 255-15</strain>
    </source>
</reference>
<dbReference type="PANTHER" id="PTHR21581:SF33">
    <property type="entry name" value="D-ALANYL-D-ALANINE CARBOXYPEPTIDASE DACB"/>
    <property type="match status" value="1"/>
</dbReference>
<dbReference type="SMART" id="SM00287">
    <property type="entry name" value="SH3b"/>
    <property type="match status" value="2"/>
</dbReference>
<keyword evidence="13" id="KW-1185">Reference proteome</keyword>
<dbReference type="InterPro" id="IPR018044">
    <property type="entry name" value="Peptidase_S11"/>
</dbReference>
<dbReference type="GO" id="GO:0006508">
    <property type="term" value="P:proteolysis"/>
    <property type="evidence" value="ECO:0007669"/>
    <property type="project" value="InterPro"/>
</dbReference>
<sequence>MSFFMKSLFRIGLTLVLLLTLCLPTLPAQAASYQVIVTSTIGANIRSKPSTSSSATITRRAPYKAKFTAVSYSNGWYKIKDGGAYRYLSNQVAKKVGSSSVKTYKIIVYSTAGANVRTSPSTASSKNIKRHATYKSKFNAVSYSNGWYKVKGKTNYYYVSNQVAKKLTTSSPAPASGSYPVASMRYFKLGSSGYELTKESFARRYPASTTKLLTAIVAYDAAAQKGTLDQTFTLTYSMLAVPSGSSTAGFRSGDKVTMRQLLNGMLIRSGNDAAKAIAVRTAGSESKFVSLMNSRASRIGMSASHFMNPHGFYHPSHYTTAADMQKLANTYANYSYLMTVSGRKSFQTTVKGPYARTLTWYHTNTSLPGDTRVYASKTGYTPESAYTRVFFIKKGSTRYGLVTLKGTLPQTETTLRSVLNR</sequence>
<feature type="chain" id="PRO_5002773813" evidence="10">
    <location>
        <begin position="31"/>
        <end position="421"/>
    </location>
</feature>
<evidence type="ECO:0000256" key="8">
    <source>
        <dbReference type="PIRSR" id="PIRSR618044-2"/>
    </source>
</evidence>
<feature type="domain" description="SH3b" evidence="11">
    <location>
        <begin position="104"/>
        <end position="167"/>
    </location>
</feature>
<keyword evidence="5" id="KW-0573">Peptidoglycan synthesis</keyword>
<dbReference type="KEGG" id="esi:Exig_2561"/>
<dbReference type="InterPro" id="IPR012338">
    <property type="entry name" value="Beta-lactam/transpept-like"/>
</dbReference>
<evidence type="ECO:0000256" key="5">
    <source>
        <dbReference type="ARBA" id="ARBA00022984"/>
    </source>
</evidence>
<dbReference type="Gene3D" id="3.40.710.10">
    <property type="entry name" value="DD-peptidase/beta-lactamase superfamily"/>
    <property type="match status" value="1"/>
</dbReference>
<protein>
    <submittedName>
        <fullName evidence="12">Peptidase S11 D-alanyl-D-alanine carboxypeptidase 1</fullName>
    </submittedName>
</protein>
<evidence type="ECO:0000313" key="13">
    <source>
        <dbReference type="Proteomes" id="UP000001681"/>
    </source>
</evidence>
<evidence type="ECO:0000256" key="6">
    <source>
        <dbReference type="ARBA" id="ARBA00023316"/>
    </source>
</evidence>